<proteinExistence type="predicted"/>
<gene>
    <name evidence="1" type="ORF">NPIRD3C_2143</name>
</gene>
<dbReference type="KEGG" id="nid:NPIRD3C_2143"/>
<accession>A0A0C5BUB0</accession>
<dbReference type="PATRIC" id="fig|1582439.9.peg.2219"/>
<dbReference type="STRING" id="1582439.NPIRD3C_2143"/>
<reference evidence="1 2" key="3">
    <citation type="journal article" date="2019" name="Int. J. Syst. Evol. Microbiol.">
        <title>Nitrosopumilus adriaticus sp. nov. and Nitrosopumilus piranensis sp. nov., two ammonia-oxidizing archaea from the Adriatic Sea and members of the class Nitrososphaeria.</title>
        <authorList>
            <person name="Bayer B."/>
            <person name="Vojvoda J."/>
            <person name="Reinthaler T."/>
            <person name="Reyes C."/>
            <person name="Pinto M."/>
            <person name="Herndl G.J."/>
        </authorList>
    </citation>
    <scope>NUCLEOTIDE SEQUENCE [LARGE SCALE GENOMIC DNA]</scope>
    <source>
        <strain evidence="1 2">D3C</strain>
    </source>
</reference>
<dbReference type="AlphaFoldDB" id="A0A0C5BUB0"/>
<name>A0A0C5BUB0_9ARCH</name>
<reference evidence="2" key="1">
    <citation type="submission" date="2015-02" db="EMBL/GenBank/DDBJ databases">
        <title>Characterization of two novel Thaumarchaeota isolated from the Northern Adriatic Sea.</title>
        <authorList>
            <person name="Bayer B."/>
            <person name="Vojvoda J."/>
            <person name="Offre P."/>
            <person name="Srivastava A."/>
            <person name="Elisabeth N."/>
            <person name="Garcia J.A.L."/>
            <person name="Schleper C."/>
            <person name="Herndl G.J."/>
        </authorList>
    </citation>
    <scope>NUCLEOTIDE SEQUENCE [LARGE SCALE GENOMIC DNA]</scope>
    <source>
        <strain evidence="2">D3C</strain>
    </source>
</reference>
<protein>
    <submittedName>
        <fullName evidence="1">Uncharacterized protein</fullName>
    </submittedName>
</protein>
<reference evidence="1 2" key="2">
    <citation type="journal article" date="2016" name="ISME J.">
        <title>Physiological and genomic characterization of two novel marine thaumarchaeal strains indicates niche differentiation.</title>
        <authorList>
            <person name="Bayer B."/>
            <person name="Vojvoda J."/>
            <person name="Offre P."/>
            <person name="Alves R.J."/>
            <person name="Elisabeth N.H."/>
            <person name="Garcia J.A."/>
            <person name="Volland J.M."/>
            <person name="Srivastava A."/>
            <person name="Schleper C."/>
            <person name="Herndl G.J."/>
        </authorList>
    </citation>
    <scope>NUCLEOTIDE SEQUENCE [LARGE SCALE GENOMIC DNA]</scope>
    <source>
        <strain evidence="1 2">D3C</strain>
    </source>
</reference>
<keyword evidence="2" id="KW-1185">Reference proteome</keyword>
<evidence type="ECO:0000313" key="2">
    <source>
        <dbReference type="Proteomes" id="UP000032027"/>
    </source>
</evidence>
<evidence type="ECO:0000313" key="1">
    <source>
        <dbReference type="EMBL" id="AJM93353.1"/>
    </source>
</evidence>
<dbReference type="Proteomes" id="UP000032027">
    <property type="component" value="Chromosome"/>
</dbReference>
<dbReference type="HOGENOM" id="CLU_2550077_0_0_2"/>
<sequence>MCNPKLKKFKTVFASSFFTSKNDDGEPCVVIDGLDNVGYAFVKKDPKLMPVELPCDNYQPKGNMEDIHCKGDRTILKIYFWC</sequence>
<dbReference type="EMBL" id="CP010868">
    <property type="protein sequence ID" value="AJM93353.1"/>
    <property type="molecule type" value="Genomic_DNA"/>
</dbReference>
<organism evidence="1 2">
    <name type="scientific">Nitrosopumilus piranensis</name>
    <dbReference type="NCBI Taxonomy" id="1582439"/>
    <lineage>
        <taxon>Archaea</taxon>
        <taxon>Nitrososphaerota</taxon>
        <taxon>Nitrososphaeria</taxon>
        <taxon>Nitrosopumilales</taxon>
        <taxon>Nitrosopumilaceae</taxon>
        <taxon>Nitrosopumilus</taxon>
    </lineage>
</organism>